<keyword evidence="1" id="KW-0479">Metal-binding</keyword>
<evidence type="ECO:0000313" key="4">
    <source>
        <dbReference type="EMBL" id="QFG74504.1"/>
    </source>
</evidence>
<evidence type="ECO:0000259" key="3">
    <source>
        <dbReference type="PROSITE" id="PS50089"/>
    </source>
</evidence>
<proteinExistence type="predicted"/>
<evidence type="ECO:0000256" key="1">
    <source>
        <dbReference type="PROSITE-ProRule" id="PRU00175"/>
    </source>
</evidence>
<name>A0A5J6VLY5_9VIRU</name>
<dbReference type="SUPFAM" id="SSF57850">
    <property type="entry name" value="RING/U-box"/>
    <property type="match status" value="1"/>
</dbReference>
<feature type="compositionally biased region" description="Basic and acidic residues" evidence="2">
    <location>
        <begin position="99"/>
        <end position="125"/>
    </location>
</feature>
<evidence type="ECO:0000256" key="2">
    <source>
        <dbReference type="SAM" id="MobiDB-lite"/>
    </source>
</evidence>
<dbReference type="CDD" id="cd16448">
    <property type="entry name" value="RING-H2"/>
    <property type="match status" value="1"/>
</dbReference>
<feature type="domain" description="RING-type" evidence="3">
    <location>
        <begin position="205"/>
        <end position="247"/>
    </location>
</feature>
<dbReference type="PANTHER" id="PTHR47662:SF1">
    <property type="entry name" value="RING-TYPE DOMAIN-CONTAINING PROTEIN"/>
    <property type="match status" value="1"/>
</dbReference>
<protein>
    <submittedName>
        <fullName evidence="4">Ring finger domain protein</fullName>
    </submittedName>
</protein>
<reference evidence="4" key="1">
    <citation type="journal article" date="2019" name="Philos. Trans. R. Soc. Lond., B, Biol. Sci.">
        <title>Targeted metagenomic recovery of four divergent viruses reveals shared and distinctive characteristics of giant viruses of marine eukaryotes.</title>
        <authorList>
            <person name="Needham D.M."/>
            <person name="Poirier C."/>
            <person name="Hehenberger E."/>
            <person name="Jimenez V."/>
            <person name="Swalwell J.E."/>
            <person name="Santoro A.E."/>
            <person name="Worden A.Z."/>
        </authorList>
    </citation>
    <scope>NUCLEOTIDE SEQUENCE</scope>
    <source>
        <strain evidence="4">MPacV-611</strain>
    </source>
</reference>
<dbReference type="PROSITE" id="PS50089">
    <property type="entry name" value="ZF_RING_2"/>
    <property type="match status" value="1"/>
</dbReference>
<dbReference type="InterPro" id="IPR001841">
    <property type="entry name" value="Znf_RING"/>
</dbReference>
<dbReference type="Pfam" id="PF13639">
    <property type="entry name" value="zf-RING_2"/>
    <property type="match status" value="1"/>
</dbReference>
<feature type="region of interest" description="Disordered" evidence="2">
    <location>
        <begin position="92"/>
        <end position="131"/>
    </location>
</feature>
<keyword evidence="1" id="KW-0863">Zinc-finger</keyword>
<dbReference type="SMART" id="SM00184">
    <property type="entry name" value="RING"/>
    <property type="match status" value="1"/>
</dbReference>
<dbReference type="InterPro" id="IPR013083">
    <property type="entry name" value="Znf_RING/FYVE/PHD"/>
</dbReference>
<dbReference type="GO" id="GO:0008270">
    <property type="term" value="F:zinc ion binding"/>
    <property type="evidence" value="ECO:0007669"/>
    <property type="project" value="UniProtKB-KW"/>
</dbReference>
<dbReference type="Gene3D" id="3.30.40.10">
    <property type="entry name" value="Zinc/RING finger domain, C3HC4 (zinc finger)"/>
    <property type="match status" value="1"/>
</dbReference>
<dbReference type="PANTHER" id="PTHR47662">
    <property type="entry name" value="RING-TYPE DOMAIN-CONTAINING PROTEIN"/>
    <property type="match status" value="1"/>
</dbReference>
<sequence>MDEIGFDELFAIRIQYQDYILDEYTIIKRLKLLLVQNHNFTVEEANTFLVNFYNTYLPDFQMTSEIINTIQINLPLNNIFTQILNNISTSINNQSIPEEDGHNNENSDEHSDEHPDEHPDEHIDENPDENIIPNIPNSNTYTFEYSIPINTLSNILGPNLYNLLDINSNINQTEENLEDVLVTLDDECLDNMKTIKLEQDLDDKCSICMLDFNEDNEIYDLKCKHTFHVACMKQYLENYGYQCPVCRTELGKTKVHS</sequence>
<dbReference type="EMBL" id="MN448289">
    <property type="protein sequence ID" value="QFG74504.1"/>
    <property type="molecule type" value="Genomic_DNA"/>
</dbReference>
<accession>A0A5J6VLY5</accession>
<keyword evidence="1" id="KW-0862">Zinc</keyword>
<organism evidence="4">
    <name type="scientific">Megaviridae environmental sample</name>
    <dbReference type="NCBI Taxonomy" id="1737588"/>
    <lineage>
        <taxon>Viruses</taxon>
        <taxon>Varidnaviria</taxon>
        <taxon>Bamfordvirae</taxon>
        <taxon>Nucleocytoviricota</taxon>
        <taxon>Megaviricetes</taxon>
        <taxon>Imitervirales</taxon>
        <taxon>Mimiviridae</taxon>
        <taxon>environmental samples</taxon>
    </lineage>
</organism>